<gene>
    <name evidence="2" type="ORF">TKK_004964</name>
</gene>
<evidence type="ECO:0000313" key="2">
    <source>
        <dbReference type="EMBL" id="KAL3401951.1"/>
    </source>
</evidence>
<reference evidence="2 3" key="1">
    <citation type="journal article" date="2024" name="bioRxiv">
        <title>A reference genome for Trichogramma kaykai: A tiny desert-dwelling parasitoid wasp with competing sex-ratio distorters.</title>
        <authorList>
            <person name="Culotta J."/>
            <person name="Lindsey A.R."/>
        </authorList>
    </citation>
    <scope>NUCLEOTIDE SEQUENCE [LARGE SCALE GENOMIC DNA]</scope>
    <source>
        <strain evidence="2 3">KSX58</strain>
    </source>
</reference>
<sequence>MVSMRRDEAATLLTPRDYYEFARSKELLALPDKFGESCVSHLCEKMSRGFFQRWGLDQPYWELKLEPSIFGWEIASVKLPIDEGLWRVCEAATNFFGSYGLSILVACLLYYIVHVSDIAFHCHFYNDVFHNDRIFSYDKLDKL</sequence>
<keyword evidence="1" id="KW-0812">Transmembrane</keyword>
<evidence type="ECO:0000313" key="3">
    <source>
        <dbReference type="Proteomes" id="UP001627154"/>
    </source>
</evidence>
<dbReference type="AlphaFoldDB" id="A0ABD2XBA3"/>
<accession>A0ABD2XBA3</accession>
<keyword evidence="1" id="KW-0472">Membrane</keyword>
<protein>
    <submittedName>
        <fullName evidence="2">Uncharacterized protein</fullName>
    </submittedName>
</protein>
<comment type="caution">
    <text evidence="2">The sequence shown here is derived from an EMBL/GenBank/DDBJ whole genome shotgun (WGS) entry which is preliminary data.</text>
</comment>
<evidence type="ECO:0000256" key="1">
    <source>
        <dbReference type="SAM" id="Phobius"/>
    </source>
</evidence>
<name>A0ABD2XBA3_9HYME</name>
<dbReference type="Proteomes" id="UP001627154">
    <property type="component" value="Unassembled WGS sequence"/>
</dbReference>
<feature type="transmembrane region" description="Helical" evidence="1">
    <location>
        <begin position="95"/>
        <end position="113"/>
    </location>
</feature>
<keyword evidence="1" id="KW-1133">Transmembrane helix</keyword>
<organism evidence="2 3">
    <name type="scientific">Trichogramma kaykai</name>
    <dbReference type="NCBI Taxonomy" id="54128"/>
    <lineage>
        <taxon>Eukaryota</taxon>
        <taxon>Metazoa</taxon>
        <taxon>Ecdysozoa</taxon>
        <taxon>Arthropoda</taxon>
        <taxon>Hexapoda</taxon>
        <taxon>Insecta</taxon>
        <taxon>Pterygota</taxon>
        <taxon>Neoptera</taxon>
        <taxon>Endopterygota</taxon>
        <taxon>Hymenoptera</taxon>
        <taxon>Apocrita</taxon>
        <taxon>Proctotrupomorpha</taxon>
        <taxon>Chalcidoidea</taxon>
        <taxon>Trichogrammatidae</taxon>
        <taxon>Trichogramma</taxon>
    </lineage>
</organism>
<proteinExistence type="predicted"/>
<dbReference type="EMBL" id="JBJJXI010000041">
    <property type="protein sequence ID" value="KAL3401951.1"/>
    <property type="molecule type" value="Genomic_DNA"/>
</dbReference>
<keyword evidence="3" id="KW-1185">Reference proteome</keyword>